<name>A0AAW2H813_9NEOP</name>
<keyword evidence="3" id="KW-0498">Mitosis</keyword>
<gene>
    <name evidence="9" type="ORF">PYX00_011530</name>
</gene>
<evidence type="ECO:0000256" key="2">
    <source>
        <dbReference type="ARBA" id="ARBA00022618"/>
    </source>
</evidence>
<dbReference type="GO" id="GO:0042393">
    <property type="term" value="F:histone binding"/>
    <property type="evidence" value="ECO:0007669"/>
    <property type="project" value="TreeGrafter"/>
</dbReference>
<accession>A0AAW2H813</accession>
<comment type="caution">
    <text evidence="9">The sequence shown here is derived from an EMBL/GenBank/DDBJ whole genome shotgun (WGS) entry which is preliminary data.</text>
</comment>
<evidence type="ECO:0000256" key="1">
    <source>
        <dbReference type="ARBA" id="ARBA00004123"/>
    </source>
</evidence>
<dbReference type="Gene3D" id="1.25.10.10">
    <property type="entry name" value="Leucine-rich Repeat Variant"/>
    <property type="match status" value="2"/>
</dbReference>
<dbReference type="Pfam" id="PF12717">
    <property type="entry name" value="Cnd1"/>
    <property type="match status" value="1"/>
</dbReference>
<keyword evidence="6" id="KW-0131">Cell cycle</keyword>
<keyword evidence="5" id="KW-0539">Nucleus</keyword>
<dbReference type="InterPro" id="IPR016024">
    <property type="entry name" value="ARM-type_fold"/>
</dbReference>
<keyword evidence="4" id="KW-0226">DNA condensation</keyword>
<dbReference type="GO" id="GO:0010032">
    <property type="term" value="P:meiotic chromosome condensation"/>
    <property type="evidence" value="ECO:0007669"/>
    <property type="project" value="TreeGrafter"/>
</dbReference>
<dbReference type="AlphaFoldDB" id="A0AAW2H813"/>
<evidence type="ECO:0000256" key="4">
    <source>
        <dbReference type="ARBA" id="ARBA00023067"/>
    </source>
</evidence>
<dbReference type="GO" id="GO:0005634">
    <property type="term" value="C:nucleus"/>
    <property type="evidence" value="ECO:0007669"/>
    <property type="project" value="UniProtKB-SubCell"/>
</dbReference>
<dbReference type="GO" id="GO:0000796">
    <property type="term" value="C:condensin complex"/>
    <property type="evidence" value="ECO:0007669"/>
    <property type="project" value="TreeGrafter"/>
</dbReference>
<dbReference type="GO" id="GO:0007076">
    <property type="term" value="P:mitotic chromosome condensation"/>
    <property type="evidence" value="ECO:0007669"/>
    <property type="project" value="InterPro"/>
</dbReference>
<dbReference type="InterPro" id="IPR011989">
    <property type="entry name" value="ARM-like"/>
</dbReference>
<reference evidence="9" key="1">
    <citation type="journal article" date="2024" name="Gigascience">
        <title>Chromosome-level genome of the poultry shaft louse Menopon gallinae provides insight into the host-switching and adaptive evolution of parasitic lice.</title>
        <authorList>
            <person name="Xu Y."/>
            <person name="Ma L."/>
            <person name="Liu S."/>
            <person name="Liang Y."/>
            <person name="Liu Q."/>
            <person name="He Z."/>
            <person name="Tian L."/>
            <person name="Duan Y."/>
            <person name="Cai W."/>
            <person name="Li H."/>
            <person name="Song F."/>
        </authorList>
    </citation>
    <scope>NUCLEOTIDE SEQUENCE</scope>
    <source>
        <strain evidence="9">Cailab_2023a</strain>
    </source>
</reference>
<keyword evidence="2" id="KW-0132">Cell division</keyword>
<evidence type="ECO:0000256" key="3">
    <source>
        <dbReference type="ARBA" id="ARBA00022776"/>
    </source>
</evidence>
<sequence length="993" mass="111750">MPSMPRKQQGLKAGPRKDADSRSRHSKGCTPAAADRAPPSSCGLSEDAGCKEVSLKALYEHALSLPDNAPINDFEQVVNTLRTSIQGGGEGESSVNECVARICFVLFEKLLLKKEDDLVCLVAQVLSDHLCGVDLSRHMASFLSIENSGVLVEKILPEESTQVFLEIFATHKDPVVLRNCAVALPLIYDRSPQQVDIGAASALLESEHAFVRSCYLEVVFRFIAKQAGRGSYEVLSSSVRVIAERVMDINYIVRARALSLLAQLFENNVVQEPEENEVLLASAGRIIDKTQIVRKKAMRLCCTVLCSRSCSTHRPLGESDSGGLERAMACVLKNIDLLLQSSCRGEVDEICELLRVSYLCGVPGTVDVFSSLFHHTVHDKEAFERVLFNLADFLSSLMDRKFEFLLRLRPTVSLEIVIRELARRKVFRDDTFRRVFGMVRSGVQNALHFLSCSIKYIYADTEQVLELMNFISSAFFGSKDEKELAGSVVMYRSMLDILISFRNKDLNSDIVSVLVKNYVKMNFFDYEISEKTMRLCFMSGIGYEKNIHGLVRAICSKNVNRLKILFAVGCIALEQARLIDMIELRAKRLKANLGHVVPREIKERRRSINASRMSIQPRVSDAIETQDAVRNIMEKPEDEISDILFFVKEREMLFGDSLLQPFVPLVIDGCGDEDEEVQNVAYLSLLKCMSVSSEFFEKHMGLFLSGLVHRNHRVRNNCVVAMHDYFVSYNFLLERHLGSLVCTLYDTEQSVRVNAILILFDLLAKNVVRPRGCGTKLAGLLVDEDETVARMSLLLFQKIVKNENMAASILYESLLYGDAQRLKEILVILLPVVTEKVREACFVKLLKYRESKGDILKFYLQHACFAEKFVAEMSTFDDFNELRKELAFLQVHDIVVVKAICDSANATYELWQQVWSTSLPENELVVSVHKQHQGGQKFCSFARASPACAACDVHWRPGGCGGSHRAGAYFCGSDKCARTRIRPELHSLLFRDP</sequence>
<evidence type="ECO:0000259" key="8">
    <source>
        <dbReference type="Pfam" id="PF12717"/>
    </source>
</evidence>
<dbReference type="InterPro" id="IPR026971">
    <property type="entry name" value="CND1/NCAPD3"/>
</dbReference>
<evidence type="ECO:0000313" key="9">
    <source>
        <dbReference type="EMBL" id="KAL0265815.1"/>
    </source>
</evidence>
<dbReference type="InterPro" id="IPR032682">
    <property type="entry name" value="Cnd1_C"/>
</dbReference>
<dbReference type="GO" id="GO:0051301">
    <property type="term" value="P:cell division"/>
    <property type="evidence" value="ECO:0007669"/>
    <property type="project" value="UniProtKB-KW"/>
</dbReference>
<dbReference type="GO" id="GO:0000779">
    <property type="term" value="C:condensed chromosome, centromeric region"/>
    <property type="evidence" value="ECO:0007669"/>
    <property type="project" value="TreeGrafter"/>
</dbReference>
<evidence type="ECO:0000256" key="5">
    <source>
        <dbReference type="ARBA" id="ARBA00023242"/>
    </source>
</evidence>
<evidence type="ECO:0000256" key="6">
    <source>
        <dbReference type="ARBA" id="ARBA00023306"/>
    </source>
</evidence>
<dbReference type="EMBL" id="JARGDH010000006">
    <property type="protein sequence ID" value="KAL0265815.1"/>
    <property type="molecule type" value="Genomic_DNA"/>
</dbReference>
<evidence type="ECO:0000256" key="7">
    <source>
        <dbReference type="SAM" id="MobiDB-lite"/>
    </source>
</evidence>
<feature type="region of interest" description="Disordered" evidence="7">
    <location>
        <begin position="1"/>
        <end position="41"/>
    </location>
</feature>
<proteinExistence type="predicted"/>
<protein>
    <recommendedName>
        <fullName evidence="8">Condensin complex subunit 1 C-terminal domain-containing protein</fullName>
    </recommendedName>
</protein>
<feature type="domain" description="Condensin complex subunit 1 C-terminal" evidence="8">
    <location>
        <begin position="714"/>
        <end position="848"/>
    </location>
</feature>
<organism evidence="9">
    <name type="scientific">Menopon gallinae</name>
    <name type="common">poultry shaft louse</name>
    <dbReference type="NCBI Taxonomy" id="328185"/>
    <lineage>
        <taxon>Eukaryota</taxon>
        <taxon>Metazoa</taxon>
        <taxon>Ecdysozoa</taxon>
        <taxon>Arthropoda</taxon>
        <taxon>Hexapoda</taxon>
        <taxon>Insecta</taxon>
        <taxon>Pterygota</taxon>
        <taxon>Neoptera</taxon>
        <taxon>Paraneoptera</taxon>
        <taxon>Psocodea</taxon>
        <taxon>Troctomorpha</taxon>
        <taxon>Phthiraptera</taxon>
        <taxon>Amblycera</taxon>
        <taxon>Menoponidae</taxon>
        <taxon>Menopon</taxon>
    </lineage>
</organism>
<dbReference type="PANTHER" id="PTHR14222">
    <property type="entry name" value="CONDENSIN"/>
    <property type="match status" value="1"/>
</dbReference>
<comment type="subcellular location">
    <subcellularLocation>
        <location evidence="1">Nucleus</location>
    </subcellularLocation>
</comment>
<dbReference type="SUPFAM" id="SSF48371">
    <property type="entry name" value="ARM repeat"/>
    <property type="match status" value="1"/>
</dbReference>